<keyword evidence="9" id="KW-1185">Reference proteome</keyword>
<dbReference type="FunFam" id="3.30.70.270:FF:000001">
    <property type="entry name" value="Diguanylate cyclase domain protein"/>
    <property type="match status" value="1"/>
</dbReference>
<evidence type="ECO:0000256" key="5">
    <source>
        <dbReference type="SAM" id="Phobius"/>
    </source>
</evidence>
<feature type="domain" description="GGDEF" evidence="7">
    <location>
        <begin position="481"/>
        <end position="618"/>
    </location>
</feature>
<dbReference type="Gene3D" id="3.30.70.270">
    <property type="match status" value="1"/>
</dbReference>
<evidence type="ECO:0000313" key="9">
    <source>
        <dbReference type="Proteomes" id="UP000009175"/>
    </source>
</evidence>
<dbReference type="SUPFAM" id="SSF55073">
    <property type="entry name" value="Nucleotide cyclase"/>
    <property type="match status" value="1"/>
</dbReference>
<dbReference type="PANTHER" id="PTHR45138:SF9">
    <property type="entry name" value="DIGUANYLATE CYCLASE DGCM-RELATED"/>
    <property type="match status" value="1"/>
</dbReference>
<keyword evidence="5" id="KW-0812">Transmembrane</keyword>
<comment type="catalytic activity">
    <reaction evidence="3">
        <text>2 GTP = 3',3'-c-di-GMP + 2 diphosphate</text>
        <dbReference type="Rhea" id="RHEA:24898"/>
        <dbReference type="ChEBI" id="CHEBI:33019"/>
        <dbReference type="ChEBI" id="CHEBI:37565"/>
        <dbReference type="ChEBI" id="CHEBI:58805"/>
        <dbReference type="EC" id="2.7.7.65"/>
    </reaction>
</comment>
<dbReference type="eggNOG" id="COG3706">
    <property type="taxonomic scope" value="Bacteria"/>
</dbReference>
<dbReference type="InterPro" id="IPR043128">
    <property type="entry name" value="Rev_trsase/Diguanyl_cyclase"/>
</dbReference>
<evidence type="ECO:0000313" key="8">
    <source>
        <dbReference type="EMBL" id="ABM01806.1"/>
    </source>
</evidence>
<sequence>MLRFIRLVIAGMMSLLVTQATLAQERYGMAELQEELAQLDKSLSQDNLDSVIAKIDLSINKAKYEPVRKAALLTFKAEKLRFHGIFYINESLSKAFDLISYDKQPELYIYAMTVKSYEIYAYQNNPELAVKLLEDLQKKPELENIPYIHVIFLKHLLETYYKLQLFEKIPQPLFRLSQISKEFELSTNSKDLLFYLEEELAYHSSLIGDTEQAIEQYGRLAQHYEQKNHSEHIAIIYCNIANMYFLPFEEKVRYAQASLSAHNNIACSDVMEKIVWLAEIQQGDFSNVNRLMHFNPVQQIPHLNDSSAYYAGLSYLLLGNLSAAQAMADRITAEDNWERQDLLQQIYQKQGHYQAALEASQRYHQLRTAKDAEARSLMLSSFQTRLALAQEETQAAEQEKQAARIAAAEQKAKSRLHITLIVISAGVMITLILSLYLLRSRQHRIKLQQLSDTDPLTGLLNRRAFLHQARQMQRLAERQQFPLSVALLDLDFFKAINDKHGHHVGDAVLRAFAHGAKTTLRQTDIIGRFGGEEFILLATEKDPIIFAGLLQRVQRAFTHACQQDPAIGFSVSFSAGIAALEDNGATEIPDIEEAIRQADELLYRAKANGRQQVCTDSLCQRLMDTDCDLVAPGHPVTLSAE</sequence>
<dbReference type="EMBL" id="CP000507">
    <property type="protein sequence ID" value="ABM01806.1"/>
    <property type="molecule type" value="Genomic_DNA"/>
</dbReference>
<dbReference type="CDD" id="cd01949">
    <property type="entry name" value="GGDEF"/>
    <property type="match status" value="1"/>
</dbReference>
<evidence type="ECO:0000256" key="2">
    <source>
        <dbReference type="ARBA" id="ARBA00012528"/>
    </source>
</evidence>
<dbReference type="InterPro" id="IPR050469">
    <property type="entry name" value="Diguanylate_Cyclase"/>
</dbReference>
<protein>
    <recommendedName>
        <fullName evidence="2">diguanylate cyclase</fullName>
        <ecNumber evidence="2">2.7.7.65</ecNumber>
    </recommendedName>
</protein>
<dbReference type="EC" id="2.7.7.65" evidence="2"/>
<dbReference type="STRING" id="326297.Sama_3603"/>
<reference evidence="8 9" key="1">
    <citation type="submission" date="2006-12" db="EMBL/GenBank/DDBJ databases">
        <title>Complete sequence of Shewanella amazonensis SB2B.</title>
        <authorList>
            <consortium name="US DOE Joint Genome Institute"/>
            <person name="Copeland A."/>
            <person name="Lucas S."/>
            <person name="Lapidus A."/>
            <person name="Barry K."/>
            <person name="Detter J.C."/>
            <person name="Glavina del Rio T."/>
            <person name="Hammon N."/>
            <person name="Israni S."/>
            <person name="Dalin E."/>
            <person name="Tice H."/>
            <person name="Pitluck S."/>
            <person name="Munk A.C."/>
            <person name="Brettin T."/>
            <person name="Bruce D."/>
            <person name="Han C."/>
            <person name="Tapia R."/>
            <person name="Gilna P."/>
            <person name="Schmutz J."/>
            <person name="Larimer F."/>
            <person name="Land M."/>
            <person name="Hauser L."/>
            <person name="Kyrpides N."/>
            <person name="Mikhailova N."/>
            <person name="Fredrickson J."/>
            <person name="Richardson P."/>
        </authorList>
    </citation>
    <scope>NUCLEOTIDE SEQUENCE [LARGE SCALE GENOMIC DNA]</scope>
    <source>
        <strain evidence="9">ATCC BAA-1098 / SB2B</strain>
    </source>
</reference>
<feature type="transmembrane region" description="Helical" evidence="5">
    <location>
        <begin position="416"/>
        <end position="438"/>
    </location>
</feature>
<dbReference type="PANTHER" id="PTHR45138">
    <property type="entry name" value="REGULATORY COMPONENTS OF SENSORY TRANSDUCTION SYSTEM"/>
    <property type="match status" value="1"/>
</dbReference>
<dbReference type="Pfam" id="PF00990">
    <property type="entry name" value="GGDEF"/>
    <property type="match status" value="1"/>
</dbReference>
<accession>A1SBP9</accession>
<dbReference type="InterPro" id="IPR000160">
    <property type="entry name" value="GGDEF_dom"/>
</dbReference>
<evidence type="ECO:0000256" key="1">
    <source>
        <dbReference type="ARBA" id="ARBA00001946"/>
    </source>
</evidence>
<dbReference type="GO" id="GO:0052621">
    <property type="term" value="F:diguanylate cyclase activity"/>
    <property type="evidence" value="ECO:0007669"/>
    <property type="project" value="UniProtKB-EC"/>
</dbReference>
<dbReference type="NCBIfam" id="TIGR00254">
    <property type="entry name" value="GGDEF"/>
    <property type="match status" value="1"/>
</dbReference>
<keyword evidence="6" id="KW-0732">Signal</keyword>
<name>A1SBP9_SHEAM</name>
<keyword evidence="5" id="KW-0472">Membrane</keyword>
<dbReference type="InterPro" id="IPR029787">
    <property type="entry name" value="Nucleotide_cyclase"/>
</dbReference>
<dbReference type="Proteomes" id="UP000009175">
    <property type="component" value="Chromosome"/>
</dbReference>
<gene>
    <name evidence="8" type="ordered locus">Sama_3603</name>
</gene>
<feature type="signal peptide" evidence="6">
    <location>
        <begin position="1"/>
        <end position="23"/>
    </location>
</feature>
<keyword evidence="5" id="KW-1133">Transmembrane helix</keyword>
<proteinExistence type="predicted"/>
<evidence type="ECO:0000256" key="4">
    <source>
        <dbReference type="SAM" id="Coils"/>
    </source>
</evidence>
<dbReference type="KEGG" id="saz:Sama_3603"/>
<dbReference type="HOGENOM" id="CLU_422524_0_0_6"/>
<organism evidence="8 9">
    <name type="scientific">Shewanella amazonensis (strain ATCC BAA-1098 / SB2B)</name>
    <dbReference type="NCBI Taxonomy" id="326297"/>
    <lineage>
        <taxon>Bacteria</taxon>
        <taxon>Pseudomonadati</taxon>
        <taxon>Pseudomonadota</taxon>
        <taxon>Gammaproteobacteria</taxon>
        <taxon>Alteromonadales</taxon>
        <taxon>Shewanellaceae</taxon>
        <taxon>Shewanella</taxon>
    </lineage>
</organism>
<feature type="coiled-coil region" evidence="4">
    <location>
        <begin position="22"/>
        <end position="49"/>
    </location>
</feature>
<feature type="coiled-coil region" evidence="4">
    <location>
        <begin position="379"/>
        <end position="413"/>
    </location>
</feature>
<evidence type="ECO:0000259" key="7">
    <source>
        <dbReference type="PROSITE" id="PS50887"/>
    </source>
</evidence>
<evidence type="ECO:0000256" key="3">
    <source>
        <dbReference type="ARBA" id="ARBA00034247"/>
    </source>
</evidence>
<dbReference type="AlphaFoldDB" id="A1SBP9"/>
<feature type="chain" id="PRO_5002637250" description="diguanylate cyclase" evidence="6">
    <location>
        <begin position="24"/>
        <end position="641"/>
    </location>
</feature>
<dbReference type="SMART" id="SM00267">
    <property type="entry name" value="GGDEF"/>
    <property type="match status" value="1"/>
</dbReference>
<comment type="cofactor">
    <cofactor evidence="1">
        <name>Mg(2+)</name>
        <dbReference type="ChEBI" id="CHEBI:18420"/>
    </cofactor>
</comment>
<evidence type="ECO:0000256" key="6">
    <source>
        <dbReference type="SAM" id="SignalP"/>
    </source>
</evidence>
<dbReference type="PROSITE" id="PS50887">
    <property type="entry name" value="GGDEF"/>
    <property type="match status" value="1"/>
</dbReference>
<keyword evidence="4" id="KW-0175">Coiled coil</keyword>